<proteinExistence type="predicted"/>
<evidence type="ECO:0000313" key="4">
    <source>
        <dbReference type="Proteomes" id="UP001142317"/>
    </source>
</evidence>
<evidence type="ECO:0000259" key="2">
    <source>
        <dbReference type="Pfam" id="PF07811"/>
    </source>
</evidence>
<evidence type="ECO:0000256" key="1">
    <source>
        <dbReference type="SAM" id="Phobius"/>
    </source>
</evidence>
<feature type="domain" description="TadE-like" evidence="2">
    <location>
        <begin position="9"/>
        <end position="50"/>
    </location>
</feature>
<gene>
    <name evidence="3" type="ORF">GCM10017586_06790</name>
</gene>
<name>A0A9W6HET5_9MICO</name>
<evidence type="ECO:0000313" key="3">
    <source>
        <dbReference type="EMBL" id="GLJ78997.1"/>
    </source>
</evidence>
<organism evidence="3 4">
    <name type="scientific">Microbacterium imperiale</name>
    <dbReference type="NCBI Taxonomy" id="33884"/>
    <lineage>
        <taxon>Bacteria</taxon>
        <taxon>Bacillati</taxon>
        <taxon>Actinomycetota</taxon>
        <taxon>Actinomycetes</taxon>
        <taxon>Micrococcales</taxon>
        <taxon>Microbacteriaceae</taxon>
        <taxon>Microbacterium</taxon>
    </lineage>
</organism>
<dbReference type="InterPro" id="IPR012495">
    <property type="entry name" value="TadE-like_dom"/>
</dbReference>
<sequence>MRLASDERGSAAAEFVMVGALLTVLTLGVLQVALAVYVRAVAHDAAIDGAYHASLADVPDDAGGDRAREIVARTIGGELVQGADVRRTSSRGYPAIEVSLRVTVPLVGLLGIPGGWEVTAHAPADETG</sequence>
<dbReference type="Proteomes" id="UP001142317">
    <property type="component" value="Unassembled WGS sequence"/>
</dbReference>
<dbReference type="Pfam" id="PF07811">
    <property type="entry name" value="TadE"/>
    <property type="match status" value="1"/>
</dbReference>
<feature type="transmembrane region" description="Helical" evidence="1">
    <location>
        <begin position="12"/>
        <end position="38"/>
    </location>
</feature>
<reference evidence="3" key="2">
    <citation type="submission" date="2023-01" db="EMBL/GenBank/DDBJ databases">
        <authorList>
            <person name="Sun Q."/>
            <person name="Evtushenko L."/>
        </authorList>
    </citation>
    <scope>NUCLEOTIDE SEQUENCE</scope>
    <source>
        <strain evidence="3">VKM Ac-1447</strain>
    </source>
</reference>
<keyword evidence="1" id="KW-0472">Membrane</keyword>
<comment type="caution">
    <text evidence="3">The sequence shown here is derived from an EMBL/GenBank/DDBJ whole genome shotgun (WGS) entry which is preliminary data.</text>
</comment>
<keyword evidence="4" id="KW-1185">Reference proteome</keyword>
<keyword evidence="1" id="KW-0812">Transmembrane</keyword>
<protein>
    <recommendedName>
        <fullName evidence="2">TadE-like domain-containing protein</fullName>
    </recommendedName>
</protein>
<reference evidence="3" key="1">
    <citation type="journal article" date="2014" name="Int. J. Syst. Evol. Microbiol.">
        <title>Complete genome sequence of Corynebacterium casei LMG S-19264T (=DSM 44701T), isolated from a smear-ripened cheese.</title>
        <authorList>
            <consortium name="US DOE Joint Genome Institute (JGI-PGF)"/>
            <person name="Walter F."/>
            <person name="Albersmeier A."/>
            <person name="Kalinowski J."/>
            <person name="Ruckert C."/>
        </authorList>
    </citation>
    <scope>NUCLEOTIDE SEQUENCE</scope>
    <source>
        <strain evidence="3">VKM Ac-1447</strain>
    </source>
</reference>
<keyword evidence="1" id="KW-1133">Transmembrane helix</keyword>
<dbReference type="EMBL" id="BSEO01000001">
    <property type="protein sequence ID" value="GLJ78997.1"/>
    <property type="molecule type" value="Genomic_DNA"/>
</dbReference>
<dbReference type="AlphaFoldDB" id="A0A9W6HET5"/>
<accession>A0A9W6HET5</accession>
<dbReference type="RefSeq" id="WP_271174860.1">
    <property type="nucleotide sequence ID" value="NZ_BSEO01000001.1"/>
</dbReference>